<dbReference type="Pfam" id="PF07727">
    <property type="entry name" value="RVT_2"/>
    <property type="match status" value="1"/>
</dbReference>
<evidence type="ECO:0000313" key="4">
    <source>
        <dbReference type="Proteomes" id="UP000298416"/>
    </source>
</evidence>
<dbReference type="Proteomes" id="UP000298416">
    <property type="component" value="Unassembled WGS sequence"/>
</dbReference>
<sequence>MDNDCGNHMRKNMIFDETTSWNWEDESEHLSLDDYESSNVDDEEDRGVPPPQCSNPTPPQSPPDHVADSSPKSPIRKTRSLQEIYEVSEFALYTNDLIYMGTNIHMIEDFKQRMMEEFEMADFGIMKYFLGIQVKQSGGEILTSQEKYIEVLLKKFHLDNCNPVFSPMATSDKLQNDVGSEKIDAQLFRNLVGSLIYLTNTRPDIVHAVMTGEVLWMTEVIWGGSLDDRRSTSGYLFSLGTIVVSWSSKKQKSVALSSAEAEYIAASNTTCEGIWLRRILEDLQQVQKEATTIYCDNMSAIAMRKNHVFHSRSKHIELRHYFIRDMVNKEEISLEYVGTKEQLADFLTKAIPVEKFEKSRDMLKIANYEGVLKM</sequence>
<reference evidence="3" key="2">
    <citation type="submission" date="2020-08" db="EMBL/GenBank/DDBJ databases">
        <title>Plant Genome Project.</title>
        <authorList>
            <person name="Zhang R.-G."/>
        </authorList>
    </citation>
    <scope>NUCLEOTIDE SEQUENCE</scope>
    <source>
        <strain evidence="3">Huo1</strain>
        <tissue evidence="3">Leaf</tissue>
    </source>
</reference>
<dbReference type="SUPFAM" id="SSF56672">
    <property type="entry name" value="DNA/RNA polymerases"/>
    <property type="match status" value="1"/>
</dbReference>
<name>A0A8X8YRN5_SALSN</name>
<dbReference type="AlphaFoldDB" id="A0A8X8YRN5"/>
<proteinExistence type="predicted"/>
<dbReference type="PANTHER" id="PTHR11439:SF463">
    <property type="entry name" value="REVERSE TRANSCRIPTASE TY1_COPIA-TYPE DOMAIN-CONTAINING PROTEIN"/>
    <property type="match status" value="1"/>
</dbReference>
<dbReference type="InterPro" id="IPR013103">
    <property type="entry name" value="RVT_2"/>
</dbReference>
<feature type="compositionally biased region" description="Pro residues" evidence="1">
    <location>
        <begin position="48"/>
        <end position="62"/>
    </location>
</feature>
<evidence type="ECO:0000313" key="3">
    <source>
        <dbReference type="EMBL" id="KAG6437014.1"/>
    </source>
</evidence>
<dbReference type="InterPro" id="IPR043502">
    <property type="entry name" value="DNA/RNA_pol_sf"/>
</dbReference>
<evidence type="ECO:0000259" key="2">
    <source>
        <dbReference type="Pfam" id="PF07727"/>
    </source>
</evidence>
<protein>
    <recommendedName>
        <fullName evidence="2">Reverse transcriptase Ty1/copia-type domain-containing protein</fullName>
    </recommendedName>
</protein>
<reference evidence="3" key="1">
    <citation type="submission" date="2018-01" db="EMBL/GenBank/DDBJ databases">
        <authorList>
            <person name="Mao J.F."/>
        </authorList>
    </citation>
    <scope>NUCLEOTIDE SEQUENCE</scope>
    <source>
        <strain evidence="3">Huo1</strain>
        <tissue evidence="3">Leaf</tissue>
    </source>
</reference>
<keyword evidence="4" id="KW-1185">Reference proteome</keyword>
<feature type="region of interest" description="Disordered" evidence="1">
    <location>
        <begin position="26"/>
        <end position="78"/>
    </location>
</feature>
<dbReference type="EMBL" id="PNBA02000001">
    <property type="protein sequence ID" value="KAG6437014.1"/>
    <property type="molecule type" value="Genomic_DNA"/>
</dbReference>
<evidence type="ECO:0000256" key="1">
    <source>
        <dbReference type="SAM" id="MobiDB-lite"/>
    </source>
</evidence>
<gene>
    <name evidence="3" type="ORF">SASPL_101921</name>
</gene>
<accession>A0A8X8YRN5</accession>
<feature type="domain" description="Reverse transcriptase Ty1/copia-type" evidence="2">
    <location>
        <begin position="91"/>
        <end position="169"/>
    </location>
</feature>
<dbReference type="CDD" id="cd09272">
    <property type="entry name" value="RNase_HI_RT_Ty1"/>
    <property type="match status" value="1"/>
</dbReference>
<dbReference type="PANTHER" id="PTHR11439">
    <property type="entry name" value="GAG-POL-RELATED RETROTRANSPOSON"/>
    <property type="match status" value="1"/>
</dbReference>
<feature type="compositionally biased region" description="Acidic residues" evidence="1">
    <location>
        <begin position="26"/>
        <end position="45"/>
    </location>
</feature>
<comment type="caution">
    <text evidence="3">The sequence shown here is derived from an EMBL/GenBank/DDBJ whole genome shotgun (WGS) entry which is preliminary data.</text>
</comment>
<organism evidence="3">
    <name type="scientific">Salvia splendens</name>
    <name type="common">Scarlet sage</name>
    <dbReference type="NCBI Taxonomy" id="180675"/>
    <lineage>
        <taxon>Eukaryota</taxon>
        <taxon>Viridiplantae</taxon>
        <taxon>Streptophyta</taxon>
        <taxon>Embryophyta</taxon>
        <taxon>Tracheophyta</taxon>
        <taxon>Spermatophyta</taxon>
        <taxon>Magnoliopsida</taxon>
        <taxon>eudicotyledons</taxon>
        <taxon>Gunneridae</taxon>
        <taxon>Pentapetalae</taxon>
        <taxon>asterids</taxon>
        <taxon>lamiids</taxon>
        <taxon>Lamiales</taxon>
        <taxon>Lamiaceae</taxon>
        <taxon>Nepetoideae</taxon>
        <taxon>Mentheae</taxon>
        <taxon>Salviinae</taxon>
        <taxon>Salvia</taxon>
        <taxon>Salvia subgen. Calosphace</taxon>
        <taxon>core Calosphace</taxon>
    </lineage>
</organism>